<feature type="compositionally biased region" description="Basic and acidic residues" evidence="1">
    <location>
        <begin position="252"/>
        <end position="263"/>
    </location>
</feature>
<feature type="transmembrane region" description="Helical" evidence="2">
    <location>
        <begin position="92"/>
        <end position="113"/>
    </location>
</feature>
<organism evidence="3 4">
    <name type="scientific">Lentithecium fluviatile CBS 122367</name>
    <dbReference type="NCBI Taxonomy" id="1168545"/>
    <lineage>
        <taxon>Eukaryota</taxon>
        <taxon>Fungi</taxon>
        <taxon>Dikarya</taxon>
        <taxon>Ascomycota</taxon>
        <taxon>Pezizomycotina</taxon>
        <taxon>Dothideomycetes</taxon>
        <taxon>Pleosporomycetidae</taxon>
        <taxon>Pleosporales</taxon>
        <taxon>Massarineae</taxon>
        <taxon>Lentitheciaceae</taxon>
        <taxon>Lentithecium</taxon>
    </lineage>
</organism>
<evidence type="ECO:0000256" key="1">
    <source>
        <dbReference type="SAM" id="MobiDB-lite"/>
    </source>
</evidence>
<feature type="compositionally biased region" description="Polar residues" evidence="1">
    <location>
        <begin position="209"/>
        <end position="220"/>
    </location>
</feature>
<sequence>MPMRSQSKRYINLQPDDRETTPWYWRFIALSASWMILGGYLILPGLYSKDPQLKFSTAVLSVFVVALLTAGYSFTALLCFACRNDRFQAESIFLPALTSSALGLLTIAYNFLASRSYEWGTAAISGTVISATSTILYGALLLWTHRRIIKTKEKSASRNNMWSEQSYYTNFITNMYPTSSRSPSAPPEAPLSEDDRINQQMALLLMKNDSGTSPDASSATFRIDLPDDREERDRIANSHEMVGTPPVAHPDWNQDRSDSRPSRPDSLGEQQAWARWQDRGRTTDRPSSVGARSHHSRNVSREERRREIELGQVHT</sequence>
<keyword evidence="4" id="KW-1185">Reference proteome</keyword>
<dbReference type="EMBL" id="MU005583">
    <property type="protein sequence ID" value="KAF2683655.1"/>
    <property type="molecule type" value="Genomic_DNA"/>
</dbReference>
<keyword evidence="2" id="KW-0812">Transmembrane</keyword>
<gene>
    <name evidence="3" type="ORF">K458DRAFT_389575</name>
</gene>
<protein>
    <submittedName>
        <fullName evidence="3">Uncharacterized protein</fullName>
    </submittedName>
</protein>
<reference evidence="3" key="1">
    <citation type="journal article" date="2020" name="Stud. Mycol.">
        <title>101 Dothideomycetes genomes: a test case for predicting lifestyles and emergence of pathogens.</title>
        <authorList>
            <person name="Haridas S."/>
            <person name="Albert R."/>
            <person name="Binder M."/>
            <person name="Bloem J."/>
            <person name="Labutti K."/>
            <person name="Salamov A."/>
            <person name="Andreopoulos B."/>
            <person name="Baker S."/>
            <person name="Barry K."/>
            <person name="Bills G."/>
            <person name="Bluhm B."/>
            <person name="Cannon C."/>
            <person name="Castanera R."/>
            <person name="Culley D."/>
            <person name="Daum C."/>
            <person name="Ezra D."/>
            <person name="Gonzalez J."/>
            <person name="Henrissat B."/>
            <person name="Kuo A."/>
            <person name="Liang C."/>
            <person name="Lipzen A."/>
            <person name="Lutzoni F."/>
            <person name="Magnuson J."/>
            <person name="Mondo S."/>
            <person name="Nolan M."/>
            <person name="Ohm R."/>
            <person name="Pangilinan J."/>
            <person name="Park H.-J."/>
            <person name="Ramirez L."/>
            <person name="Alfaro M."/>
            <person name="Sun H."/>
            <person name="Tritt A."/>
            <person name="Yoshinaga Y."/>
            <person name="Zwiers L.-H."/>
            <person name="Turgeon B."/>
            <person name="Goodwin S."/>
            <person name="Spatafora J."/>
            <person name="Crous P."/>
            <person name="Grigoriev I."/>
        </authorList>
    </citation>
    <scope>NUCLEOTIDE SEQUENCE</scope>
    <source>
        <strain evidence="3">CBS 122367</strain>
    </source>
</reference>
<feature type="compositionally biased region" description="Basic and acidic residues" evidence="1">
    <location>
        <begin position="299"/>
        <end position="309"/>
    </location>
</feature>
<feature type="transmembrane region" description="Helical" evidence="2">
    <location>
        <begin position="55"/>
        <end position="80"/>
    </location>
</feature>
<feature type="region of interest" description="Disordered" evidence="1">
    <location>
        <begin position="208"/>
        <end position="315"/>
    </location>
</feature>
<accession>A0A6G1IZY4</accession>
<keyword evidence="2" id="KW-0472">Membrane</keyword>
<evidence type="ECO:0000313" key="3">
    <source>
        <dbReference type="EMBL" id="KAF2683655.1"/>
    </source>
</evidence>
<name>A0A6G1IZY4_9PLEO</name>
<dbReference type="AlphaFoldDB" id="A0A6G1IZY4"/>
<proteinExistence type="predicted"/>
<evidence type="ECO:0000256" key="2">
    <source>
        <dbReference type="SAM" id="Phobius"/>
    </source>
</evidence>
<dbReference type="OrthoDB" id="3254104at2759"/>
<feature type="compositionally biased region" description="Basic and acidic residues" evidence="1">
    <location>
        <begin position="224"/>
        <end position="237"/>
    </location>
</feature>
<keyword evidence="2" id="KW-1133">Transmembrane helix</keyword>
<feature type="transmembrane region" description="Helical" evidence="2">
    <location>
        <begin position="119"/>
        <end position="143"/>
    </location>
</feature>
<dbReference type="Proteomes" id="UP000799291">
    <property type="component" value="Unassembled WGS sequence"/>
</dbReference>
<evidence type="ECO:0000313" key="4">
    <source>
        <dbReference type="Proteomes" id="UP000799291"/>
    </source>
</evidence>
<feature type="transmembrane region" description="Helical" evidence="2">
    <location>
        <begin position="23"/>
        <end position="43"/>
    </location>
</feature>